<organism evidence="1 2">
    <name type="scientific">Methylophilus medardicus</name>
    <dbReference type="NCBI Taxonomy" id="2588534"/>
    <lineage>
        <taxon>Bacteria</taxon>
        <taxon>Pseudomonadati</taxon>
        <taxon>Pseudomonadota</taxon>
        <taxon>Betaproteobacteria</taxon>
        <taxon>Nitrosomonadales</taxon>
        <taxon>Methylophilaceae</taxon>
        <taxon>Methylophilus</taxon>
    </lineage>
</organism>
<dbReference type="InterPro" id="IPR008554">
    <property type="entry name" value="Glutaredoxin-like"/>
</dbReference>
<dbReference type="Proteomes" id="UP000311008">
    <property type="component" value="Chromosome"/>
</dbReference>
<dbReference type="OrthoDB" id="8537427at2"/>
<proteinExistence type="predicted"/>
<sequence length="79" mass="9263">MQMQLILLGTQGCHLCEEAEAQLEPLGLAYDYIDIMDDEKLLERFEIDIPVILKRSMDTEEILCWPFDTHSIQQWLHGK</sequence>
<reference evidence="2" key="1">
    <citation type="journal article" date="2019" name="ISME J.">
        <title>Evolution in action: habitat transition from sediment to the pelagial leads to genome streamlining in Methylophilaceae.</title>
        <authorList>
            <person name="Salcher M."/>
            <person name="Schaefle D."/>
            <person name="Kaspar M."/>
            <person name="Neuenschwander S.M."/>
            <person name="Ghai R."/>
        </authorList>
    </citation>
    <scope>NUCLEOTIDE SEQUENCE [LARGE SCALE GENOMIC DNA]</scope>
    <source>
        <strain evidence="2">MMS-M-51</strain>
    </source>
</reference>
<dbReference type="SUPFAM" id="SSF52833">
    <property type="entry name" value="Thioredoxin-like"/>
    <property type="match status" value="1"/>
</dbReference>
<keyword evidence="2" id="KW-1185">Reference proteome</keyword>
<evidence type="ECO:0000313" key="1">
    <source>
        <dbReference type="EMBL" id="QDC43386.1"/>
    </source>
</evidence>
<dbReference type="EMBL" id="CP040946">
    <property type="protein sequence ID" value="QDC43386.1"/>
    <property type="molecule type" value="Genomic_DNA"/>
</dbReference>
<protein>
    <submittedName>
        <fullName evidence="1">Glutaredoxin family protein</fullName>
    </submittedName>
</protein>
<name>A0A5B8CQQ2_9PROT</name>
<dbReference type="Gene3D" id="3.40.30.10">
    <property type="entry name" value="Glutaredoxin"/>
    <property type="match status" value="1"/>
</dbReference>
<dbReference type="KEGG" id="mmec:FIU01_01835"/>
<dbReference type="InterPro" id="IPR036249">
    <property type="entry name" value="Thioredoxin-like_sf"/>
</dbReference>
<accession>A0A5B8CQQ2</accession>
<dbReference type="Pfam" id="PF05768">
    <property type="entry name" value="Glrx-like"/>
    <property type="match status" value="1"/>
</dbReference>
<dbReference type="AlphaFoldDB" id="A0A5B8CQQ2"/>
<gene>
    <name evidence="1" type="ORF">FIU01_01835</name>
</gene>
<evidence type="ECO:0000313" key="2">
    <source>
        <dbReference type="Proteomes" id="UP000311008"/>
    </source>
</evidence>